<dbReference type="EMBL" id="JBHSWT010000022">
    <property type="protein sequence ID" value="MFC6770208.1"/>
    <property type="molecule type" value="Genomic_DNA"/>
</dbReference>
<comment type="caution">
    <text evidence="2">The sequence shown here is derived from an EMBL/GenBank/DDBJ whole genome shotgun (WGS) entry which is preliminary data.</text>
</comment>
<evidence type="ECO:0000313" key="2">
    <source>
        <dbReference type="EMBL" id="MFC6770208.1"/>
    </source>
</evidence>
<name>A0ABD5T3Y4_9EURY</name>
<keyword evidence="1" id="KW-1133">Transmembrane helix</keyword>
<keyword evidence="1" id="KW-0812">Transmembrane</keyword>
<evidence type="ECO:0000313" key="3">
    <source>
        <dbReference type="Proteomes" id="UP001596274"/>
    </source>
</evidence>
<gene>
    <name evidence="2" type="ORF">ACFQDD_01485</name>
</gene>
<proteinExistence type="predicted"/>
<feature type="non-terminal residue" evidence="2">
    <location>
        <position position="68"/>
    </location>
</feature>
<reference evidence="2 3" key="1">
    <citation type="journal article" date="2019" name="Int. J. Syst. Evol. Microbiol.">
        <title>The Global Catalogue of Microorganisms (GCM) 10K type strain sequencing project: providing services to taxonomists for standard genome sequencing and annotation.</title>
        <authorList>
            <consortium name="The Broad Institute Genomics Platform"/>
            <consortium name="The Broad Institute Genome Sequencing Center for Infectious Disease"/>
            <person name="Wu L."/>
            <person name="Ma J."/>
        </authorList>
    </citation>
    <scope>NUCLEOTIDE SEQUENCE [LARGE SCALE GENOMIC DNA]</scope>
    <source>
        <strain evidence="2 3">PJ61</strain>
    </source>
</reference>
<keyword evidence="3" id="KW-1185">Reference proteome</keyword>
<protein>
    <submittedName>
        <fullName evidence="2">TrkH family potassium uptake protein</fullName>
    </submittedName>
</protein>
<keyword evidence="1" id="KW-0472">Membrane</keyword>
<feature type="transmembrane region" description="Helical" evidence="1">
    <location>
        <begin position="45"/>
        <end position="63"/>
    </location>
</feature>
<organism evidence="2 3">
    <name type="scientific">Halorubrum pallidum</name>
    <dbReference type="NCBI Taxonomy" id="1526114"/>
    <lineage>
        <taxon>Archaea</taxon>
        <taxon>Methanobacteriati</taxon>
        <taxon>Methanobacteriota</taxon>
        <taxon>Stenosarchaea group</taxon>
        <taxon>Halobacteria</taxon>
        <taxon>Halobacteriales</taxon>
        <taxon>Haloferacaceae</taxon>
        <taxon>Halorubrum</taxon>
    </lineage>
</organism>
<sequence length="68" mass="7445">MTQRTRIRVRWRASAGLIGDVLTYLTVPLAFPLLVALYYRESAVPFLVAVGVALAAGAGFRSLRDHEA</sequence>
<evidence type="ECO:0000256" key="1">
    <source>
        <dbReference type="SAM" id="Phobius"/>
    </source>
</evidence>
<dbReference type="Proteomes" id="UP001596274">
    <property type="component" value="Unassembled WGS sequence"/>
</dbReference>
<dbReference type="AlphaFoldDB" id="A0ABD5T3Y4"/>
<feature type="transmembrane region" description="Helical" evidence="1">
    <location>
        <begin position="21"/>
        <end position="39"/>
    </location>
</feature>
<accession>A0ABD5T3Y4</accession>